<dbReference type="AlphaFoldDB" id="A0ABD2Q2K6"/>
<comment type="caution">
    <text evidence="4">The sequence shown here is derived from an EMBL/GenBank/DDBJ whole genome shotgun (WGS) entry which is preliminary data.</text>
</comment>
<keyword evidence="3" id="KW-0813">Transport</keyword>
<dbReference type="GO" id="GO:0008289">
    <property type="term" value="F:lipid binding"/>
    <property type="evidence" value="ECO:0007669"/>
    <property type="project" value="UniProtKB-KW"/>
</dbReference>
<name>A0ABD2Q2K6_9PLAT</name>
<keyword evidence="5" id="KW-1185">Reference proteome</keyword>
<dbReference type="FunFam" id="2.40.160.120:FF:000014">
    <property type="entry name" value="Oxysterol-binding protein"/>
    <property type="match status" value="1"/>
</dbReference>
<reference evidence="4 5" key="1">
    <citation type="submission" date="2024-11" db="EMBL/GenBank/DDBJ databases">
        <title>Adaptive evolution of stress response genes in parasites aligns with host niche diversity.</title>
        <authorList>
            <person name="Hahn C."/>
            <person name="Resl P."/>
        </authorList>
    </citation>
    <scope>NUCLEOTIDE SEQUENCE [LARGE SCALE GENOMIC DNA]</scope>
    <source>
        <strain evidence="4">EGGRZ-B1_66</strain>
        <tissue evidence="4">Body</tissue>
    </source>
</reference>
<sequence>MVLEGKHLLETRSVNGNFDEASTTGHVSVPVTSYSSDEEDFAWSDEENATASGGEEIFFDTVENLPLYVSLTHLAPERLCGGSHTIRASTSISSLIFPSSHHGHASQSNSYDIDPLYDEAEDDLGNVSAHGSVIMHLVSQVRIGMDLTKITLPTFILERRSTLEMYADFLAHADLWASITEHDHERDRFVCALRWYLSAFHAGRRSPVAKKPYNPILGEIFRCYWDLEKSSVRAPDDKNSRRPVPWAPDNAVCFIAEQVSHHPPISAFYAEHKSRGIICQGSLWTKSKFLGLSIGVEMVGSATLSVLDLEEDYTVTFPGAYGRNILSVPWVELGGKCSVSCEKTGYYANVEFKTKPFYGGKKDQIRVEAFGPDWEGGKKPFLVVEGEWNSVMMANWADGRSEVFFDTRKSAVCAKRVRPRFEQENFESRKLWQDVTMHLKRGTIEQATEAKSILEQRQREEAKHRRENNLDWKPRFFFSEDNTWLYRWPMTREEHQKKTTSSTPEIN</sequence>
<dbReference type="PROSITE" id="PS01013">
    <property type="entry name" value="OSBP"/>
    <property type="match status" value="1"/>
</dbReference>
<dbReference type="GO" id="GO:0006869">
    <property type="term" value="P:lipid transport"/>
    <property type="evidence" value="ECO:0007669"/>
    <property type="project" value="UniProtKB-KW"/>
</dbReference>
<evidence type="ECO:0000256" key="1">
    <source>
        <dbReference type="ARBA" id="ARBA00023121"/>
    </source>
</evidence>
<keyword evidence="3" id="KW-0445">Lipid transport</keyword>
<dbReference type="Gene3D" id="3.30.70.3490">
    <property type="match status" value="1"/>
</dbReference>
<dbReference type="FunFam" id="1.10.287.2720:FF:000001">
    <property type="entry name" value="Oxysterol-binding OBPalpha"/>
    <property type="match status" value="1"/>
</dbReference>
<dbReference type="InterPro" id="IPR018494">
    <property type="entry name" value="Oxysterol-bd_CS"/>
</dbReference>
<proteinExistence type="inferred from homology"/>
<dbReference type="InterPro" id="IPR000648">
    <property type="entry name" value="Oxysterol-bd"/>
</dbReference>
<dbReference type="InterPro" id="IPR037239">
    <property type="entry name" value="OSBP_sf"/>
</dbReference>
<dbReference type="PANTHER" id="PTHR10972:SF200">
    <property type="entry name" value="OXYSTEROL-BINDING PROTEIN-RELATED PROTEIN 9"/>
    <property type="match status" value="1"/>
</dbReference>
<evidence type="ECO:0000256" key="2">
    <source>
        <dbReference type="RuleBase" id="RU003844"/>
    </source>
</evidence>
<dbReference type="Gene3D" id="2.40.160.120">
    <property type="match status" value="1"/>
</dbReference>
<evidence type="ECO:0000313" key="4">
    <source>
        <dbReference type="EMBL" id="KAL3313377.1"/>
    </source>
</evidence>
<dbReference type="Pfam" id="PF01237">
    <property type="entry name" value="Oxysterol_BP"/>
    <property type="match status" value="1"/>
</dbReference>
<dbReference type="PANTHER" id="PTHR10972">
    <property type="entry name" value="OXYSTEROL-BINDING PROTEIN-RELATED"/>
    <property type="match status" value="1"/>
</dbReference>
<keyword evidence="1" id="KW-0446">Lipid-binding</keyword>
<dbReference type="Gene3D" id="1.10.287.2720">
    <property type="match status" value="1"/>
</dbReference>
<gene>
    <name evidence="4" type="primary">OSBPL9</name>
    <name evidence="4" type="ORF">Ciccas_008018</name>
</gene>
<protein>
    <recommendedName>
        <fullName evidence="3">Oxysterol-binding protein</fullName>
    </recommendedName>
</protein>
<comment type="similarity">
    <text evidence="2">Belongs to the OSBP family.</text>
</comment>
<dbReference type="SUPFAM" id="SSF144000">
    <property type="entry name" value="Oxysterol-binding protein-like"/>
    <property type="match status" value="1"/>
</dbReference>
<dbReference type="EMBL" id="JBJKFK010001323">
    <property type="protein sequence ID" value="KAL3313377.1"/>
    <property type="molecule type" value="Genomic_DNA"/>
</dbReference>
<dbReference type="Proteomes" id="UP001626550">
    <property type="component" value="Unassembled WGS sequence"/>
</dbReference>
<accession>A0ABD2Q2K6</accession>
<evidence type="ECO:0000313" key="5">
    <source>
        <dbReference type="Proteomes" id="UP001626550"/>
    </source>
</evidence>
<evidence type="ECO:0000256" key="3">
    <source>
        <dbReference type="RuleBase" id="RU003845"/>
    </source>
</evidence>
<organism evidence="4 5">
    <name type="scientific">Cichlidogyrus casuarinus</name>
    <dbReference type="NCBI Taxonomy" id="1844966"/>
    <lineage>
        <taxon>Eukaryota</taxon>
        <taxon>Metazoa</taxon>
        <taxon>Spiralia</taxon>
        <taxon>Lophotrochozoa</taxon>
        <taxon>Platyhelminthes</taxon>
        <taxon>Monogenea</taxon>
        <taxon>Monopisthocotylea</taxon>
        <taxon>Dactylogyridea</taxon>
        <taxon>Ancyrocephalidae</taxon>
        <taxon>Cichlidogyrus</taxon>
    </lineage>
</organism>